<dbReference type="RefSeq" id="WP_092861740.1">
    <property type="nucleotide sequence ID" value="NZ_FOQH01000008.1"/>
</dbReference>
<name>A0A1I3JPV6_9RHOB</name>
<evidence type="ECO:0008006" key="4">
    <source>
        <dbReference type="Google" id="ProtNLM"/>
    </source>
</evidence>
<keyword evidence="3" id="KW-1185">Reference proteome</keyword>
<feature type="transmembrane region" description="Helical" evidence="1">
    <location>
        <begin position="70"/>
        <end position="89"/>
    </location>
</feature>
<evidence type="ECO:0000256" key="1">
    <source>
        <dbReference type="SAM" id="Phobius"/>
    </source>
</evidence>
<keyword evidence="1" id="KW-1133">Transmembrane helix</keyword>
<accession>A0A1I3JPV6</accession>
<evidence type="ECO:0000313" key="3">
    <source>
        <dbReference type="Proteomes" id="UP000199377"/>
    </source>
</evidence>
<feature type="transmembrane region" description="Helical" evidence="1">
    <location>
        <begin position="42"/>
        <end position="64"/>
    </location>
</feature>
<reference evidence="2 3" key="1">
    <citation type="submission" date="2016-10" db="EMBL/GenBank/DDBJ databases">
        <authorList>
            <person name="de Groot N.N."/>
        </authorList>
    </citation>
    <scope>NUCLEOTIDE SEQUENCE [LARGE SCALE GENOMIC DNA]</scope>
    <source>
        <strain evidence="2 3">CGMCC 1.11030</strain>
    </source>
</reference>
<organism evidence="2 3">
    <name type="scientific">Albimonas pacifica</name>
    <dbReference type="NCBI Taxonomy" id="1114924"/>
    <lineage>
        <taxon>Bacteria</taxon>
        <taxon>Pseudomonadati</taxon>
        <taxon>Pseudomonadota</taxon>
        <taxon>Alphaproteobacteria</taxon>
        <taxon>Rhodobacterales</taxon>
        <taxon>Paracoccaceae</taxon>
        <taxon>Albimonas</taxon>
    </lineage>
</organism>
<dbReference type="Proteomes" id="UP000199377">
    <property type="component" value="Unassembled WGS sequence"/>
</dbReference>
<gene>
    <name evidence="2" type="ORF">SAMN05216258_10899</name>
</gene>
<dbReference type="AlphaFoldDB" id="A0A1I3JPV6"/>
<sequence>MTSPPDDQPHPEQEAWAPWLEPGERLLWVNEPDKRWMTRGDWMILALASPVLLMMAVLLAIPGLRSGDDAVWIVAGVVAAGGLAGWKLWERSVRRGTRYALTDRRALAATRWPDQRIRSIPLTEGSAPALDAGFGMVTFGDPPPRGRGSELRRWTWRKPWLIFDDLALPEARSVHALATAARKGLEASSATRNGSVPT</sequence>
<proteinExistence type="predicted"/>
<evidence type="ECO:0000313" key="2">
    <source>
        <dbReference type="EMBL" id="SFI62196.1"/>
    </source>
</evidence>
<dbReference type="EMBL" id="FOQH01000008">
    <property type="protein sequence ID" value="SFI62196.1"/>
    <property type="molecule type" value="Genomic_DNA"/>
</dbReference>
<protein>
    <recommendedName>
        <fullName evidence="4">PH domain-containing protein</fullName>
    </recommendedName>
</protein>
<dbReference type="STRING" id="1114924.SAMN05216258_10899"/>
<keyword evidence="1" id="KW-0812">Transmembrane</keyword>
<keyword evidence="1" id="KW-0472">Membrane</keyword>